<dbReference type="RefSeq" id="WP_367780888.1">
    <property type="nucleotide sequence ID" value="NZ_JBFMIA010000046.1"/>
</dbReference>
<feature type="chain" id="PRO_5047419106" description="Lipoprotein" evidence="1">
    <location>
        <begin position="19"/>
        <end position="113"/>
    </location>
</feature>
<name>A0ABV3Q7Q9_9BACL</name>
<reference evidence="2 3" key="1">
    <citation type="journal article" date="1979" name="Int. J. Syst. Evol. Microbiol.">
        <title>Bacillus globisporus subsp. marinus subsp. nov.</title>
        <authorList>
            <person name="Liu H."/>
        </authorList>
    </citation>
    <scope>NUCLEOTIDE SEQUENCE [LARGE SCALE GENOMIC DNA]</scope>
    <source>
        <strain evidence="2 3">DSM 1297</strain>
    </source>
</reference>
<feature type="signal peptide" evidence="1">
    <location>
        <begin position="1"/>
        <end position="18"/>
    </location>
</feature>
<evidence type="ECO:0000313" key="3">
    <source>
        <dbReference type="Proteomes" id="UP001556040"/>
    </source>
</evidence>
<keyword evidence="3" id="KW-1185">Reference proteome</keyword>
<dbReference type="PROSITE" id="PS51257">
    <property type="entry name" value="PROKAR_LIPOPROTEIN"/>
    <property type="match status" value="1"/>
</dbReference>
<proteinExistence type="predicted"/>
<organism evidence="2 3">
    <name type="scientific">Jeotgalibacillus marinus</name>
    <dbReference type="NCBI Taxonomy" id="86667"/>
    <lineage>
        <taxon>Bacteria</taxon>
        <taxon>Bacillati</taxon>
        <taxon>Bacillota</taxon>
        <taxon>Bacilli</taxon>
        <taxon>Bacillales</taxon>
        <taxon>Caryophanaceae</taxon>
        <taxon>Jeotgalibacillus</taxon>
    </lineage>
</organism>
<keyword evidence="1" id="KW-0732">Signal</keyword>
<comment type="caution">
    <text evidence="2">The sequence shown here is derived from an EMBL/GenBank/DDBJ whole genome shotgun (WGS) entry which is preliminary data.</text>
</comment>
<dbReference type="EMBL" id="JBFMIA010000046">
    <property type="protein sequence ID" value="MEW9503403.1"/>
    <property type="molecule type" value="Genomic_DNA"/>
</dbReference>
<accession>A0ABV3Q7Q9</accession>
<evidence type="ECO:0000313" key="2">
    <source>
        <dbReference type="EMBL" id="MEW9503403.1"/>
    </source>
</evidence>
<evidence type="ECO:0000256" key="1">
    <source>
        <dbReference type="SAM" id="SignalP"/>
    </source>
</evidence>
<gene>
    <name evidence="2" type="ORF">AB1471_16685</name>
</gene>
<sequence>MKKILLVPMMALSALFLAACGGEYYSKNDVEKVDVFKEGGVFTTEVHSNNDLGIKGLEEPMEFNFFGNVLRISEDGNKFKAEIINDKSIKKDEGIYFENLGEDNMNVSIDLNN</sequence>
<protein>
    <recommendedName>
        <fullName evidence="4">Lipoprotein</fullName>
    </recommendedName>
</protein>
<dbReference type="Proteomes" id="UP001556040">
    <property type="component" value="Unassembled WGS sequence"/>
</dbReference>
<evidence type="ECO:0008006" key="4">
    <source>
        <dbReference type="Google" id="ProtNLM"/>
    </source>
</evidence>